<dbReference type="AlphaFoldDB" id="A0A815HES8"/>
<dbReference type="Proteomes" id="UP000663829">
    <property type="component" value="Unassembled WGS sequence"/>
</dbReference>
<evidence type="ECO:0000313" key="3">
    <source>
        <dbReference type="EMBL" id="CAF4220644.1"/>
    </source>
</evidence>
<proteinExistence type="predicted"/>
<protein>
    <submittedName>
        <fullName evidence="2">Uncharacterized protein</fullName>
    </submittedName>
</protein>
<reference evidence="2" key="1">
    <citation type="submission" date="2021-02" db="EMBL/GenBank/DDBJ databases">
        <authorList>
            <person name="Nowell W R."/>
        </authorList>
    </citation>
    <scope>NUCLEOTIDE SEQUENCE</scope>
</reference>
<dbReference type="EMBL" id="CAJOBC010064296">
    <property type="protein sequence ID" value="CAF4220644.1"/>
    <property type="molecule type" value="Genomic_DNA"/>
</dbReference>
<accession>A0A815HES8</accession>
<name>A0A815HES8_9BILA</name>
<keyword evidence="4" id="KW-1185">Reference proteome</keyword>
<sequence length="186" mass="20648">MAVAAEVITYITNAFPNAPHLLGQIVSKYAPQLTWCAAFGLSAVWEYVYDRLHEQNPETIPLTSASEKVAETSSPSGQGPHIRNGYSDADKKALEQILENATKLEPKGQLHQYCKKGTYDDAKQDLEKLSGNMEEKEPKVWSKKLPNGKTAIVREKSTYQDAKATLEIQKPNTKGASIAIIKIRYL</sequence>
<evidence type="ECO:0000313" key="4">
    <source>
        <dbReference type="Proteomes" id="UP000663829"/>
    </source>
</evidence>
<feature type="region of interest" description="Disordered" evidence="1">
    <location>
        <begin position="60"/>
        <end position="84"/>
    </location>
</feature>
<dbReference type="OrthoDB" id="10392458at2759"/>
<organism evidence="2 4">
    <name type="scientific">Didymodactylos carnosus</name>
    <dbReference type="NCBI Taxonomy" id="1234261"/>
    <lineage>
        <taxon>Eukaryota</taxon>
        <taxon>Metazoa</taxon>
        <taxon>Spiralia</taxon>
        <taxon>Gnathifera</taxon>
        <taxon>Rotifera</taxon>
        <taxon>Eurotatoria</taxon>
        <taxon>Bdelloidea</taxon>
        <taxon>Philodinida</taxon>
        <taxon>Philodinidae</taxon>
        <taxon>Didymodactylos</taxon>
    </lineage>
</organism>
<gene>
    <name evidence="2" type="ORF">GPM918_LOCUS30901</name>
    <name evidence="3" type="ORF">SRO942_LOCUS31527</name>
</gene>
<dbReference type="EMBL" id="CAJNOQ010014900">
    <property type="protein sequence ID" value="CAF1350848.1"/>
    <property type="molecule type" value="Genomic_DNA"/>
</dbReference>
<comment type="caution">
    <text evidence="2">The sequence shown here is derived from an EMBL/GenBank/DDBJ whole genome shotgun (WGS) entry which is preliminary data.</text>
</comment>
<evidence type="ECO:0000256" key="1">
    <source>
        <dbReference type="SAM" id="MobiDB-lite"/>
    </source>
</evidence>
<feature type="compositionally biased region" description="Polar residues" evidence="1">
    <location>
        <begin position="60"/>
        <end position="77"/>
    </location>
</feature>
<evidence type="ECO:0000313" key="2">
    <source>
        <dbReference type="EMBL" id="CAF1350848.1"/>
    </source>
</evidence>
<dbReference type="Proteomes" id="UP000681722">
    <property type="component" value="Unassembled WGS sequence"/>
</dbReference>